<dbReference type="OrthoDB" id="291940at2"/>
<dbReference type="InterPro" id="IPR000644">
    <property type="entry name" value="CBS_dom"/>
</dbReference>
<protein>
    <recommendedName>
        <fullName evidence="3">CBS domain-containing protein</fullName>
    </recommendedName>
</protein>
<organism evidence="4 5">
    <name type="scientific">Nonlabens spongiae</name>
    <dbReference type="NCBI Taxonomy" id="331648"/>
    <lineage>
        <taxon>Bacteria</taxon>
        <taxon>Pseudomonadati</taxon>
        <taxon>Bacteroidota</taxon>
        <taxon>Flavobacteriia</taxon>
        <taxon>Flavobacteriales</taxon>
        <taxon>Flavobacteriaceae</taxon>
        <taxon>Nonlabens</taxon>
    </lineage>
</organism>
<evidence type="ECO:0000313" key="4">
    <source>
        <dbReference type="EMBL" id="ARN78528.1"/>
    </source>
</evidence>
<dbReference type="PANTHER" id="PTHR43080:SF2">
    <property type="entry name" value="CBS DOMAIN-CONTAINING PROTEIN"/>
    <property type="match status" value="1"/>
</dbReference>
<dbReference type="InterPro" id="IPR046342">
    <property type="entry name" value="CBS_dom_sf"/>
</dbReference>
<proteinExistence type="predicted"/>
<sequence>MKKEFEDLIGKAAESEEGITLTRRDILHKYDGYKRRSSKVVWRINEELGRHGLKVKPSLQAGEMDDEVKVMPTKKARIDDQQISNLGNEEFDPITRLSELNAAKTNPVCVHPNDELTKATYLMWHHGFSQLPVMLNHKNISGIINWESIAKAKITNPDADRVEDVMSTDFTLLDLDMPLFQAIREIIKKDVVFVKTADREIKGPITAHDINLEYLDQIAPFIHLEEIENMLRMLLDGKFEMKFLNKCANYEGKEMQPTSLSDLNFSDYGFILGNEQVWETLKLPFHQTSFIADLHKVREIRNNVVHFRSGKIDEEQLELLEKTSRCLQEVIVKHG</sequence>
<keyword evidence="1 2" id="KW-0129">CBS domain</keyword>
<dbReference type="Pfam" id="PF00571">
    <property type="entry name" value="CBS"/>
    <property type="match status" value="1"/>
</dbReference>
<dbReference type="Proteomes" id="UP000193431">
    <property type="component" value="Chromosome"/>
</dbReference>
<evidence type="ECO:0000256" key="2">
    <source>
        <dbReference type="PROSITE-ProRule" id="PRU00703"/>
    </source>
</evidence>
<evidence type="ECO:0000259" key="3">
    <source>
        <dbReference type="PROSITE" id="PS51371"/>
    </source>
</evidence>
<dbReference type="EMBL" id="CP019344">
    <property type="protein sequence ID" value="ARN78528.1"/>
    <property type="molecule type" value="Genomic_DNA"/>
</dbReference>
<dbReference type="AlphaFoldDB" id="A0A1W6MLQ0"/>
<feature type="domain" description="CBS" evidence="3">
    <location>
        <begin position="103"/>
        <end position="161"/>
    </location>
</feature>
<evidence type="ECO:0000313" key="5">
    <source>
        <dbReference type="Proteomes" id="UP000193431"/>
    </source>
</evidence>
<dbReference type="CDD" id="cd02205">
    <property type="entry name" value="CBS_pair_SF"/>
    <property type="match status" value="1"/>
</dbReference>
<dbReference type="Gene3D" id="3.10.580.10">
    <property type="entry name" value="CBS-domain"/>
    <property type="match status" value="1"/>
</dbReference>
<gene>
    <name evidence="4" type="ORF">BST97_11320</name>
</gene>
<dbReference type="RefSeq" id="WP_085767335.1">
    <property type="nucleotide sequence ID" value="NZ_CP019344.1"/>
</dbReference>
<dbReference type="STRING" id="331648.BST97_11320"/>
<keyword evidence="5" id="KW-1185">Reference proteome</keyword>
<evidence type="ECO:0000256" key="1">
    <source>
        <dbReference type="ARBA" id="ARBA00023122"/>
    </source>
</evidence>
<name>A0A1W6MLQ0_9FLAO</name>
<dbReference type="InterPro" id="IPR051257">
    <property type="entry name" value="Diverse_CBS-Domain"/>
</dbReference>
<accession>A0A1W6MLQ0</accession>
<dbReference type="SUPFAM" id="SSF54631">
    <property type="entry name" value="CBS-domain pair"/>
    <property type="match status" value="1"/>
</dbReference>
<dbReference type="PROSITE" id="PS51371">
    <property type="entry name" value="CBS"/>
    <property type="match status" value="1"/>
</dbReference>
<reference evidence="4 5" key="1">
    <citation type="submission" date="2016-11" db="EMBL/GenBank/DDBJ databases">
        <title>Trade-off between light-utilization and light-protection in marine flavobacteria.</title>
        <authorList>
            <person name="Kumagai Y."/>
        </authorList>
    </citation>
    <scope>NUCLEOTIDE SEQUENCE [LARGE SCALE GENOMIC DNA]</scope>
    <source>
        <strain evidence="4 5">JCM 13191</strain>
    </source>
</reference>
<dbReference type="PANTHER" id="PTHR43080">
    <property type="entry name" value="CBS DOMAIN-CONTAINING PROTEIN CBSX3, MITOCHONDRIAL"/>
    <property type="match status" value="1"/>
</dbReference>